<proteinExistence type="predicted"/>
<dbReference type="AlphaFoldDB" id="A0A940MQK6"/>
<evidence type="ECO:0000313" key="2">
    <source>
        <dbReference type="Proteomes" id="UP000677537"/>
    </source>
</evidence>
<accession>A0A940MQK6</accession>
<comment type="caution">
    <text evidence="1">The sequence shown here is derived from an EMBL/GenBank/DDBJ whole genome shotgun (WGS) entry which is preliminary data.</text>
</comment>
<keyword evidence="2" id="KW-1185">Reference proteome</keyword>
<dbReference type="Proteomes" id="UP000677537">
    <property type="component" value="Unassembled WGS sequence"/>
</dbReference>
<dbReference type="RefSeq" id="WP_209371568.1">
    <property type="nucleotide sequence ID" value="NZ_JAGIZA010000003.1"/>
</dbReference>
<evidence type="ECO:0000313" key="1">
    <source>
        <dbReference type="EMBL" id="MBP0492198.1"/>
    </source>
</evidence>
<organism evidence="1 2">
    <name type="scientific">Roseomonas indoligenes</name>
    <dbReference type="NCBI Taxonomy" id="2820811"/>
    <lineage>
        <taxon>Bacteria</taxon>
        <taxon>Pseudomonadati</taxon>
        <taxon>Pseudomonadota</taxon>
        <taxon>Alphaproteobacteria</taxon>
        <taxon>Acetobacterales</taxon>
        <taxon>Roseomonadaceae</taxon>
        <taxon>Roseomonas</taxon>
    </lineage>
</organism>
<protein>
    <submittedName>
        <fullName evidence="1">Uncharacterized protein</fullName>
    </submittedName>
</protein>
<reference evidence="1" key="1">
    <citation type="submission" date="2021-03" db="EMBL/GenBank/DDBJ databases">
        <authorList>
            <person name="So Y."/>
        </authorList>
    </citation>
    <scope>NUCLEOTIDE SEQUENCE</scope>
    <source>
        <strain evidence="1">SG15</strain>
    </source>
</reference>
<sequence length="270" mass="29457">MADNVVPFGKYKGKPVEDMLADAGYMEWIGAQPWFRERFGHLLDAHDRAEAEATPIHNRLQALFLDPVYQAAFAQIAAGERIAEEIAKELRSREDIREEIRGLIAAQVEAAQKAPDSTHCSYGKDISRNSLIAAGEGVLAQLANLGAPSFSLKVAFEAPQDVVLGASLPSAGATSAGSYRLGLDGLRLTSHTPYEPTFTLRVEIKPVIGDDYPVVLRQMTRNGSRHLFLGRYEGVGADEAQFIAIFKASGKNVVFKDQVDRLASEMRGRG</sequence>
<dbReference type="EMBL" id="JAGIZA010000003">
    <property type="protein sequence ID" value="MBP0492198.1"/>
    <property type="molecule type" value="Genomic_DNA"/>
</dbReference>
<gene>
    <name evidence="1" type="ORF">J5Y10_05330</name>
</gene>
<name>A0A940MQK6_9PROT</name>